<keyword evidence="1" id="KW-0732">Signal</keyword>
<reference evidence="3 5" key="4">
    <citation type="submission" date="2019-04" db="EMBL/GenBank/DDBJ databases">
        <title>A reverse ecology approach based on a biological definition of microbial populations.</title>
        <authorList>
            <person name="Arevalo P."/>
            <person name="Vaninsberghe D."/>
            <person name="Elsherbini J."/>
            <person name="Gore J."/>
            <person name="Polz M."/>
        </authorList>
    </citation>
    <scope>NUCLEOTIDE SEQUENCE [LARGE SCALE GENOMIC DNA]</scope>
    <source>
        <strain evidence="3 5">10N.222.45.A8</strain>
    </source>
</reference>
<feature type="chain" id="PRO_5030054070" evidence="1">
    <location>
        <begin position="24"/>
        <end position="456"/>
    </location>
</feature>
<evidence type="ECO:0000313" key="2">
    <source>
        <dbReference type="EMBL" id="PMP10009.1"/>
    </source>
</evidence>
<accession>A0A2N7NCV5</accession>
<evidence type="ECO:0000313" key="5">
    <source>
        <dbReference type="Proteomes" id="UP000308018"/>
    </source>
</evidence>
<evidence type="ECO:0000313" key="4">
    <source>
        <dbReference type="Proteomes" id="UP000235579"/>
    </source>
</evidence>
<evidence type="ECO:0000313" key="3">
    <source>
        <dbReference type="EMBL" id="TKG32606.1"/>
    </source>
</evidence>
<dbReference type="EMBL" id="MDBP01000080">
    <property type="protein sequence ID" value="PMP10009.1"/>
    <property type="molecule type" value="Genomic_DNA"/>
</dbReference>
<reference evidence="4" key="1">
    <citation type="submission" date="2016-07" db="EMBL/GenBank/DDBJ databases">
        <title>Nontailed viruses are major unrecognized killers of bacteria in the ocean.</title>
        <authorList>
            <person name="Kauffman K."/>
            <person name="Hussain F."/>
            <person name="Yang J."/>
            <person name="Arevalo P."/>
            <person name="Brown J."/>
            <person name="Cutler M."/>
            <person name="Kelly L."/>
            <person name="Polz M.F."/>
        </authorList>
    </citation>
    <scope>NUCLEOTIDE SEQUENCE [LARGE SCALE GENOMIC DNA]</scope>
    <source>
        <strain evidence="4">10N.222.48.A2</strain>
    </source>
</reference>
<comment type="caution">
    <text evidence="2">The sequence shown here is derived from an EMBL/GenBank/DDBJ whole genome shotgun (WGS) entry which is preliminary data.</text>
</comment>
<protein>
    <submittedName>
        <fullName evidence="2">Uncharacterized protein</fullName>
    </submittedName>
</protein>
<gene>
    <name evidence="2" type="ORF">BCS92_02470</name>
    <name evidence="3" type="ORF">FC057_12380</name>
</gene>
<dbReference type="Proteomes" id="UP000308018">
    <property type="component" value="Unassembled WGS sequence"/>
</dbReference>
<dbReference type="EMBL" id="SYVV01000021">
    <property type="protein sequence ID" value="TKG32606.1"/>
    <property type="molecule type" value="Genomic_DNA"/>
</dbReference>
<name>A0A2N7NCV5_9VIBR</name>
<reference evidence="2" key="3">
    <citation type="journal article" date="2018" name="Nature">
        <title>A major lineage of non-tailed dsDNA viruses as unrecognized killers of marine bacteria.</title>
        <authorList>
            <person name="Kauffman K.M."/>
            <person name="Hussain F.A."/>
            <person name="Yang J."/>
            <person name="Arevalo P."/>
            <person name="Brown J.M."/>
            <person name="Chang W.K."/>
            <person name="VanInsberghe D."/>
            <person name="Elsherbini J."/>
            <person name="Sharma R.S."/>
            <person name="Cutler M.B."/>
            <person name="Kelly L."/>
            <person name="Polz M.F."/>
        </authorList>
    </citation>
    <scope>NUCLEOTIDE SEQUENCE</scope>
    <source>
        <strain evidence="2">10N.222.48.A2</strain>
    </source>
</reference>
<dbReference type="AlphaFoldDB" id="A0A2N7NCV5"/>
<organism evidence="2 4">
    <name type="scientific">Vibrio tasmaniensis</name>
    <dbReference type="NCBI Taxonomy" id="212663"/>
    <lineage>
        <taxon>Bacteria</taxon>
        <taxon>Pseudomonadati</taxon>
        <taxon>Pseudomonadota</taxon>
        <taxon>Gammaproteobacteria</taxon>
        <taxon>Vibrionales</taxon>
        <taxon>Vibrionaceae</taxon>
        <taxon>Vibrio</taxon>
    </lineage>
</organism>
<reference evidence="2" key="2">
    <citation type="submission" date="2016-07" db="EMBL/GenBank/DDBJ databases">
        <authorList>
            <person name="Wan K."/>
            <person name="Booth B."/>
            <person name="Spirohn K."/>
            <person name="Hao T."/>
            <person name="Hu Y."/>
            <person name="Calderwood M."/>
            <person name="Hill D."/>
            <person name="Mohr S."/>
            <person name="Vidal M."/>
            <person name="Celniker S."/>
            <person name="Perrimon N."/>
        </authorList>
    </citation>
    <scope>NUCLEOTIDE SEQUENCE</scope>
    <source>
        <strain evidence="2">10N.222.48.A2</strain>
    </source>
</reference>
<feature type="signal peptide" evidence="1">
    <location>
        <begin position="1"/>
        <end position="23"/>
    </location>
</feature>
<sequence>MKLKILNLVCVITLGSLSHHALASGEHLRKQNVTTENNLELIADTKVELKTLIKSLNKYYQAKEAWPSSIANISKYYNGDFNTPFGKISGTQTLNGYSVSVVTSGLSGNVLANLSSMVKTSGGSMSGSTIRYDLDAPVSMNFTDKALSRYTDASGEKNKMYANILMNGHDLNNVQNAGVKSAEFDTAKISNSNLDAVSITNSVVDKASLNVLNVQNQAAQDVTITRANLATELTVASAFTVGTLENDGVIAAGGHVVINNDGKVFYEGEDLDTRYLGLGVMAQNATRLDNILAANFARNDKSNVFNGTNTITRNASASTTKSTNVRVKGNAHTNQVNSSVATIGNAYVGNEWASSTYARVDRNTINLDALSRKFNVSGSFPVGHWRFVTRFGYHNQPRGQSDFTAIVGELCKKTGQNVVNAYHQQNSCHSDWTSTQCDNYNRPSNTFLYGEVLTCQ</sequence>
<evidence type="ECO:0000256" key="1">
    <source>
        <dbReference type="SAM" id="SignalP"/>
    </source>
</evidence>
<dbReference type="Proteomes" id="UP000235579">
    <property type="component" value="Unassembled WGS sequence"/>
</dbReference>
<proteinExistence type="predicted"/>
<dbReference type="RefSeq" id="WP_102258425.1">
    <property type="nucleotide sequence ID" value="NZ_MDBG01000002.1"/>
</dbReference>